<evidence type="ECO:0000256" key="6">
    <source>
        <dbReference type="ARBA" id="ARBA00047665"/>
    </source>
</evidence>
<dbReference type="InterPro" id="IPR013977">
    <property type="entry name" value="GcvT_C"/>
</dbReference>
<feature type="domain" description="GCVT N-terminal" evidence="8">
    <location>
        <begin position="10"/>
        <end position="266"/>
    </location>
</feature>
<feature type="domain" description="Aminomethyltransferase C-terminal" evidence="9">
    <location>
        <begin position="285"/>
        <end position="362"/>
    </location>
</feature>
<evidence type="ECO:0000256" key="1">
    <source>
        <dbReference type="ARBA" id="ARBA00008609"/>
    </source>
</evidence>
<dbReference type="Gene3D" id="2.40.30.110">
    <property type="entry name" value="Aminomethyltransferase beta-barrel domains"/>
    <property type="match status" value="1"/>
</dbReference>
<dbReference type="GO" id="GO:0004047">
    <property type="term" value="F:aminomethyltransferase activity"/>
    <property type="evidence" value="ECO:0007669"/>
    <property type="project" value="UniProtKB-EC"/>
</dbReference>
<evidence type="ECO:0000256" key="7">
    <source>
        <dbReference type="HAMAP-Rule" id="MF_00259"/>
    </source>
</evidence>
<dbReference type="InterPro" id="IPR028896">
    <property type="entry name" value="GcvT/YgfZ/DmdA"/>
</dbReference>
<dbReference type="InterPro" id="IPR029043">
    <property type="entry name" value="GcvT/YgfZ_C"/>
</dbReference>
<keyword evidence="11" id="KW-1185">Reference proteome</keyword>
<evidence type="ECO:0000313" key="11">
    <source>
        <dbReference type="Proteomes" id="UP001484239"/>
    </source>
</evidence>
<sequence>MTESLARTPLHAEHLALGGRMVPFAGFEMPVQYPTGITEEHRAVREAAGLFDVSHMGEFEVRGADALALVQRVTVNDASRVEVGQAQYSAMVDESGGIIDDLIVYRFADRWMLVVNASNREKDWAWVSRHAEGLDVELADRSDEIALLALQGPGARAILAELTDTDLDAVGYYRFVEGGVAGVECVISATGYTGEDGFELYLPSEGAVAVWRTLLEAGASDGLIPAGLGARDSLRLEMGYALYGNDLDAEHTPLESGLGWITKLDKGEFVGRERLAAQKEAGVERRLVGLVLTERGFPRPGYPIVVDGEPVGVVTSGTMSPSLGLGIAMGYVAAAHAAAGSAVAIEIRGKGVAAEVKRPPFYTEGSIRR</sequence>
<comment type="similarity">
    <text evidence="1 7">Belongs to the GcvT family.</text>
</comment>
<dbReference type="InterPro" id="IPR022903">
    <property type="entry name" value="GcvT_bac"/>
</dbReference>
<dbReference type="NCBIfam" id="NF001567">
    <property type="entry name" value="PRK00389.1"/>
    <property type="match status" value="1"/>
</dbReference>
<evidence type="ECO:0000256" key="3">
    <source>
        <dbReference type="ARBA" id="ARBA00022576"/>
    </source>
</evidence>
<dbReference type="InterPro" id="IPR006222">
    <property type="entry name" value="GCVT_N"/>
</dbReference>
<evidence type="ECO:0000256" key="2">
    <source>
        <dbReference type="ARBA" id="ARBA00012616"/>
    </source>
</evidence>
<evidence type="ECO:0000259" key="9">
    <source>
        <dbReference type="Pfam" id="PF08669"/>
    </source>
</evidence>
<dbReference type="SUPFAM" id="SSF101790">
    <property type="entry name" value="Aminomethyltransferase beta-barrel domain"/>
    <property type="match status" value="1"/>
</dbReference>
<dbReference type="PANTHER" id="PTHR43757:SF2">
    <property type="entry name" value="AMINOMETHYLTRANSFERASE, MITOCHONDRIAL"/>
    <property type="match status" value="1"/>
</dbReference>
<dbReference type="NCBIfam" id="TIGR00528">
    <property type="entry name" value="gcvT"/>
    <property type="match status" value="1"/>
</dbReference>
<dbReference type="PANTHER" id="PTHR43757">
    <property type="entry name" value="AMINOMETHYLTRANSFERASE"/>
    <property type="match status" value="1"/>
</dbReference>
<keyword evidence="4 7" id="KW-0808">Transferase</keyword>
<evidence type="ECO:0000256" key="5">
    <source>
        <dbReference type="ARBA" id="ARBA00031395"/>
    </source>
</evidence>
<dbReference type="Gene3D" id="3.30.70.1400">
    <property type="entry name" value="Aminomethyltransferase beta-barrel domains"/>
    <property type="match status" value="1"/>
</dbReference>
<dbReference type="InterPro" id="IPR006223">
    <property type="entry name" value="GcvT"/>
</dbReference>
<comment type="function">
    <text evidence="7">The glycine cleavage system catalyzes the degradation of glycine.</text>
</comment>
<dbReference type="Gene3D" id="4.10.1250.10">
    <property type="entry name" value="Aminomethyltransferase fragment"/>
    <property type="match status" value="1"/>
</dbReference>
<dbReference type="SUPFAM" id="SSF103025">
    <property type="entry name" value="Folate-binding domain"/>
    <property type="match status" value="1"/>
</dbReference>
<name>A0ABU9EDT8_9BACT</name>
<dbReference type="EMBL" id="JBBHLI010000016">
    <property type="protein sequence ID" value="MEK9502869.1"/>
    <property type="molecule type" value="Genomic_DNA"/>
</dbReference>
<keyword evidence="3 7" id="KW-0032">Aminotransferase</keyword>
<proteinExistence type="inferred from homology"/>
<dbReference type="Proteomes" id="UP001484239">
    <property type="component" value="Unassembled WGS sequence"/>
</dbReference>
<dbReference type="RefSeq" id="WP_405281783.1">
    <property type="nucleotide sequence ID" value="NZ_JBBHLI010000016.1"/>
</dbReference>
<evidence type="ECO:0000256" key="4">
    <source>
        <dbReference type="ARBA" id="ARBA00022679"/>
    </source>
</evidence>
<comment type="catalytic activity">
    <reaction evidence="6 7">
        <text>N(6)-[(R)-S(8)-aminomethyldihydrolipoyl]-L-lysyl-[protein] + (6S)-5,6,7,8-tetrahydrofolate = N(6)-[(R)-dihydrolipoyl]-L-lysyl-[protein] + (6R)-5,10-methylene-5,6,7,8-tetrahydrofolate + NH4(+)</text>
        <dbReference type="Rhea" id="RHEA:16945"/>
        <dbReference type="Rhea" id="RHEA-COMP:10475"/>
        <dbReference type="Rhea" id="RHEA-COMP:10492"/>
        <dbReference type="ChEBI" id="CHEBI:15636"/>
        <dbReference type="ChEBI" id="CHEBI:28938"/>
        <dbReference type="ChEBI" id="CHEBI:57453"/>
        <dbReference type="ChEBI" id="CHEBI:83100"/>
        <dbReference type="ChEBI" id="CHEBI:83143"/>
        <dbReference type="EC" id="2.1.2.10"/>
    </reaction>
</comment>
<dbReference type="Pfam" id="PF08669">
    <property type="entry name" value="GCV_T_C"/>
    <property type="match status" value="1"/>
</dbReference>
<comment type="caution">
    <text evidence="10">The sequence shown here is derived from an EMBL/GenBank/DDBJ whole genome shotgun (WGS) entry which is preliminary data.</text>
</comment>
<organism evidence="10 11">
    <name type="scientific">Gaopeijia maritima</name>
    <dbReference type="NCBI Taxonomy" id="3119007"/>
    <lineage>
        <taxon>Bacteria</taxon>
        <taxon>Pseudomonadati</taxon>
        <taxon>Gemmatimonadota</taxon>
        <taxon>Longimicrobiia</taxon>
        <taxon>Gaopeijiales</taxon>
        <taxon>Gaopeijiaceae</taxon>
        <taxon>Gaopeijia</taxon>
    </lineage>
</organism>
<dbReference type="PIRSF" id="PIRSF006487">
    <property type="entry name" value="GcvT"/>
    <property type="match status" value="1"/>
</dbReference>
<reference evidence="10 11" key="1">
    <citation type="submission" date="2024-02" db="EMBL/GenBank/DDBJ databases">
        <title>A novel Gemmatimonadota bacterium.</title>
        <authorList>
            <person name="Du Z.-J."/>
            <person name="Ye Y.-Q."/>
        </authorList>
    </citation>
    <scope>NUCLEOTIDE SEQUENCE [LARGE SCALE GENOMIC DNA]</scope>
    <source>
        <strain evidence="10 11">DH-20</strain>
    </source>
</reference>
<dbReference type="HAMAP" id="MF_00259">
    <property type="entry name" value="GcvT"/>
    <property type="match status" value="1"/>
</dbReference>
<dbReference type="Gene3D" id="3.30.1360.120">
    <property type="entry name" value="Probable tRNA modification gtpase trme, domain 1"/>
    <property type="match status" value="1"/>
</dbReference>
<evidence type="ECO:0000259" key="8">
    <source>
        <dbReference type="Pfam" id="PF01571"/>
    </source>
</evidence>
<accession>A0ABU9EDT8</accession>
<dbReference type="Pfam" id="PF01571">
    <property type="entry name" value="GCV_T"/>
    <property type="match status" value="1"/>
</dbReference>
<dbReference type="InterPro" id="IPR027266">
    <property type="entry name" value="TrmE/GcvT-like"/>
</dbReference>
<comment type="subunit">
    <text evidence="7">The glycine cleavage system is composed of four proteins: P, T, L and H.</text>
</comment>
<dbReference type="EC" id="2.1.2.10" evidence="2 7"/>
<gene>
    <name evidence="7 10" type="primary">gcvT</name>
    <name evidence="10" type="ORF">WI372_17875</name>
</gene>
<protein>
    <recommendedName>
        <fullName evidence="2 7">Aminomethyltransferase</fullName>
        <ecNumber evidence="2 7">2.1.2.10</ecNumber>
    </recommendedName>
    <alternativeName>
        <fullName evidence="5 7">Glycine cleavage system T protein</fullName>
    </alternativeName>
</protein>
<evidence type="ECO:0000313" key="10">
    <source>
        <dbReference type="EMBL" id="MEK9502869.1"/>
    </source>
</evidence>